<protein>
    <submittedName>
        <fullName evidence="2">Uncharacterized protein</fullName>
    </submittedName>
</protein>
<organism evidence="2 3">
    <name type="scientific">Marasmiellus scandens</name>
    <dbReference type="NCBI Taxonomy" id="2682957"/>
    <lineage>
        <taxon>Eukaryota</taxon>
        <taxon>Fungi</taxon>
        <taxon>Dikarya</taxon>
        <taxon>Basidiomycota</taxon>
        <taxon>Agaricomycotina</taxon>
        <taxon>Agaricomycetes</taxon>
        <taxon>Agaricomycetidae</taxon>
        <taxon>Agaricales</taxon>
        <taxon>Marasmiineae</taxon>
        <taxon>Omphalotaceae</taxon>
        <taxon>Marasmiellus</taxon>
    </lineage>
</organism>
<feature type="compositionally biased region" description="Polar residues" evidence="1">
    <location>
        <begin position="67"/>
        <end position="90"/>
    </location>
</feature>
<feature type="compositionally biased region" description="Low complexity" evidence="1">
    <location>
        <begin position="91"/>
        <end position="100"/>
    </location>
</feature>
<keyword evidence="3" id="KW-1185">Reference proteome</keyword>
<sequence length="417" mass="47410">MSQHFDASYSQDNSSHLQEYTNGMSSIIIPKHDTHVLVAVNSSQASWTESQKRALENDVNDIVGPKPSQSHDTQQTQSASGNDGRSSIVRSSQQDGSGQLSDEDDDQTQHASSDDTQWISSSQNDGQQFDRDDDQLRNRRLLSDNVQRNGPRSSQPEAWIPLSQTIDPDVATLRVLAKIESYNRHERMKPSMDCEIILDPGVTLQPQQRLLLKVKFAWSSLEKNSNRKKSKATVTIKELFGRVVAEFSLEGHFSNQSFEAVLYDYTDGETKKRADKEEKKRRWLEYGQGRVRNHEDDYEEEDEDSLQRRFFITDNSNEEEKIYVFRSRRRDGMKDLPMKQFEMLETAHRAALEAQIRVASPRKPETVNIEQRVEGGGNPRVWGKLSLISGLGFGDEPDGKRGSVRLYSSGIGRIGDL</sequence>
<evidence type="ECO:0000313" key="2">
    <source>
        <dbReference type="EMBL" id="KAK7461027.1"/>
    </source>
</evidence>
<evidence type="ECO:0000313" key="3">
    <source>
        <dbReference type="Proteomes" id="UP001498398"/>
    </source>
</evidence>
<feature type="region of interest" description="Disordered" evidence="1">
    <location>
        <begin position="60"/>
        <end position="136"/>
    </location>
</feature>
<reference evidence="2 3" key="1">
    <citation type="submission" date="2024-01" db="EMBL/GenBank/DDBJ databases">
        <title>A draft genome for the cacao thread blight pathogen Marasmiellus scandens.</title>
        <authorList>
            <person name="Baruah I.K."/>
            <person name="Leung J."/>
            <person name="Bukari Y."/>
            <person name="Amoako-Attah I."/>
            <person name="Meinhardt L.W."/>
            <person name="Bailey B.A."/>
            <person name="Cohen S.P."/>
        </authorList>
    </citation>
    <scope>NUCLEOTIDE SEQUENCE [LARGE SCALE GENOMIC DNA]</scope>
    <source>
        <strain evidence="2 3">GH-19</strain>
    </source>
</reference>
<accession>A0ABR1JGN7</accession>
<dbReference type="Proteomes" id="UP001498398">
    <property type="component" value="Unassembled WGS sequence"/>
</dbReference>
<dbReference type="EMBL" id="JBANRG010000014">
    <property type="protein sequence ID" value="KAK7461027.1"/>
    <property type="molecule type" value="Genomic_DNA"/>
</dbReference>
<name>A0ABR1JGN7_9AGAR</name>
<proteinExistence type="predicted"/>
<gene>
    <name evidence="2" type="ORF">VKT23_008955</name>
</gene>
<comment type="caution">
    <text evidence="2">The sequence shown here is derived from an EMBL/GenBank/DDBJ whole genome shotgun (WGS) entry which is preliminary data.</text>
</comment>
<evidence type="ECO:0000256" key="1">
    <source>
        <dbReference type="SAM" id="MobiDB-lite"/>
    </source>
</evidence>
<feature type="compositionally biased region" description="Polar residues" evidence="1">
    <location>
        <begin position="109"/>
        <end position="122"/>
    </location>
</feature>